<gene>
    <name evidence="7" type="ORF">GHC57_12435</name>
</gene>
<dbReference type="Proteomes" id="UP000434582">
    <property type="component" value="Unassembled WGS sequence"/>
</dbReference>
<feature type="transmembrane region" description="Helical" evidence="5">
    <location>
        <begin position="158"/>
        <end position="178"/>
    </location>
</feature>
<feature type="transmembrane region" description="Helical" evidence="5">
    <location>
        <begin position="34"/>
        <end position="56"/>
    </location>
</feature>
<protein>
    <recommendedName>
        <fullName evidence="6">NnrU domain-containing protein</fullName>
    </recommendedName>
</protein>
<evidence type="ECO:0000256" key="3">
    <source>
        <dbReference type="ARBA" id="ARBA00022989"/>
    </source>
</evidence>
<dbReference type="EMBL" id="WIVE01000039">
    <property type="protein sequence ID" value="MQX37327.1"/>
    <property type="molecule type" value="Genomic_DNA"/>
</dbReference>
<name>A0A7X2D552_9PROT</name>
<sequence>MTLLAIGILLFLLTHLIPTMPVLRNRIANGMGAMTYKAVFSLVSVAGVALIIYGFGQAPHVPGYDMPAWGVYLPLIAMPLSFILVIAAYVPCNIKRVTRHPMTLGILLWAGSHLVASPYAASGLLFGSFALYAAFNLVGQVARPQPTRPDPQPRARDYTVVAIGLGVTVVMILAHHILFGVSAMPYVFGEAGQVTLPN</sequence>
<feature type="transmembrane region" description="Helical" evidence="5">
    <location>
        <begin position="68"/>
        <end position="90"/>
    </location>
</feature>
<dbReference type="RefSeq" id="WP_153344695.1">
    <property type="nucleotide sequence ID" value="NZ_WIVE01000039.1"/>
</dbReference>
<accession>A0A7X2D552</accession>
<evidence type="ECO:0000256" key="1">
    <source>
        <dbReference type="ARBA" id="ARBA00004141"/>
    </source>
</evidence>
<reference evidence="7 8" key="1">
    <citation type="submission" date="2019-10" db="EMBL/GenBank/DDBJ databases">
        <title>Draft whole-genome sequence of the purple nonsulfur photosynthetic bacterium Roseospira navarrensis DSM 15114.</title>
        <authorList>
            <person name="Kyndt J.A."/>
            <person name="Meyer T.E."/>
        </authorList>
    </citation>
    <scope>NUCLEOTIDE SEQUENCE [LARGE SCALE GENOMIC DNA]</scope>
    <source>
        <strain evidence="7 8">DSM 15114</strain>
    </source>
</reference>
<comment type="caution">
    <text evidence="7">The sequence shown here is derived from an EMBL/GenBank/DDBJ whole genome shotgun (WGS) entry which is preliminary data.</text>
</comment>
<organism evidence="7 8">
    <name type="scientific">Roseospira navarrensis</name>
    <dbReference type="NCBI Taxonomy" id="140058"/>
    <lineage>
        <taxon>Bacteria</taxon>
        <taxon>Pseudomonadati</taxon>
        <taxon>Pseudomonadota</taxon>
        <taxon>Alphaproteobacteria</taxon>
        <taxon>Rhodospirillales</taxon>
        <taxon>Rhodospirillaceae</taxon>
        <taxon>Roseospira</taxon>
    </lineage>
</organism>
<evidence type="ECO:0000256" key="2">
    <source>
        <dbReference type="ARBA" id="ARBA00022692"/>
    </source>
</evidence>
<evidence type="ECO:0000313" key="7">
    <source>
        <dbReference type="EMBL" id="MQX37327.1"/>
    </source>
</evidence>
<evidence type="ECO:0000256" key="4">
    <source>
        <dbReference type="ARBA" id="ARBA00023136"/>
    </source>
</evidence>
<dbReference type="InterPro" id="IPR009915">
    <property type="entry name" value="NnrU_dom"/>
</dbReference>
<dbReference type="GO" id="GO:0016020">
    <property type="term" value="C:membrane"/>
    <property type="evidence" value="ECO:0007669"/>
    <property type="project" value="UniProtKB-SubCell"/>
</dbReference>
<dbReference type="AlphaFoldDB" id="A0A7X2D552"/>
<feature type="transmembrane region" description="Helical" evidence="5">
    <location>
        <begin position="119"/>
        <end position="138"/>
    </location>
</feature>
<evidence type="ECO:0000256" key="5">
    <source>
        <dbReference type="SAM" id="Phobius"/>
    </source>
</evidence>
<evidence type="ECO:0000313" key="8">
    <source>
        <dbReference type="Proteomes" id="UP000434582"/>
    </source>
</evidence>
<proteinExistence type="predicted"/>
<evidence type="ECO:0000259" key="6">
    <source>
        <dbReference type="Pfam" id="PF07298"/>
    </source>
</evidence>
<feature type="domain" description="NnrU" evidence="6">
    <location>
        <begin position="4"/>
        <end position="182"/>
    </location>
</feature>
<dbReference type="OrthoDB" id="5293641at2"/>
<keyword evidence="3 5" id="KW-1133">Transmembrane helix</keyword>
<keyword evidence="2 5" id="KW-0812">Transmembrane</keyword>
<comment type="subcellular location">
    <subcellularLocation>
        <location evidence="1">Membrane</location>
        <topology evidence="1">Multi-pass membrane protein</topology>
    </subcellularLocation>
</comment>
<keyword evidence="4 5" id="KW-0472">Membrane</keyword>
<keyword evidence="8" id="KW-1185">Reference proteome</keyword>
<dbReference type="Pfam" id="PF07298">
    <property type="entry name" value="NnrU"/>
    <property type="match status" value="1"/>
</dbReference>